<dbReference type="PANTHER" id="PTHR10429:SF0">
    <property type="entry name" value="DNA-3-METHYLADENINE GLYCOSYLASE"/>
    <property type="match status" value="1"/>
</dbReference>
<evidence type="ECO:0000256" key="2">
    <source>
        <dbReference type="ARBA" id="ARBA00022763"/>
    </source>
</evidence>
<keyword evidence="2 5" id="KW-0227">DNA damage</keyword>
<dbReference type="InterPro" id="IPR011034">
    <property type="entry name" value="Formyl_transferase-like_C_sf"/>
</dbReference>
<proteinExistence type="inferred from homology"/>
<organism evidence="6 7">
    <name type="scientific">Modicisalibacter xianhensis</name>
    <dbReference type="NCBI Taxonomy" id="442341"/>
    <lineage>
        <taxon>Bacteria</taxon>
        <taxon>Pseudomonadati</taxon>
        <taxon>Pseudomonadota</taxon>
        <taxon>Gammaproteobacteria</taxon>
        <taxon>Oceanospirillales</taxon>
        <taxon>Halomonadaceae</taxon>
        <taxon>Modicisalibacter</taxon>
    </lineage>
</organism>
<dbReference type="InterPro" id="IPR036995">
    <property type="entry name" value="MPG_sf"/>
</dbReference>
<dbReference type="SUPFAM" id="SSF50486">
    <property type="entry name" value="FMT C-terminal domain-like"/>
    <property type="match status" value="1"/>
</dbReference>
<evidence type="ECO:0000256" key="1">
    <source>
        <dbReference type="ARBA" id="ARBA00009232"/>
    </source>
</evidence>
<evidence type="ECO:0000256" key="5">
    <source>
        <dbReference type="HAMAP-Rule" id="MF_00527"/>
    </source>
</evidence>
<dbReference type="GO" id="GO:0003677">
    <property type="term" value="F:DNA binding"/>
    <property type="evidence" value="ECO:0007669"/>
    <property type="project" value="InterPro"/>
</dbReference>
<accession>A0A1I3FHK1</accession>
<dbReference type="STRING" id="442341.SAMN04487959_11848"/>
<dbReference type="NCBIfam" id="NF002003">
    <property type="entry name" value="PRK00802.1-3"/>
    <property type="match status" value="1"/>
</dbReference>
<dbReference type="Gene3D" id="3.10.300.10">
    <property type="entry name" value="Methylpurine-DNA glycosylase (MPG)"/>
    <property type="match status" value="1"/>
</dbReference>
<keyword evidence="7" id="KW-1185">Reference proteome</keyword>
<dbReference type="Pfam" id="PF02245">
    <property type="entry name" value="Pur_DNA_glyco"/>
    <property type="match status" value="1"/>
</dbReference>
<dbReference type="AlphaFoldDB" id="A0A1I3FHK1"/>
<comment type="similarity">
    <text evidence="1 5">Belongs to the DNA glycosylase MPG family.</text>
</comment>
<name>A0A1I3FHK1_9GAMM</name>
<sequence>MNEASVPLSREFYARPALEVARDLLGRHVVRRIGEKALVGRIIEAEAYGGALDSASHASRGLTPRTAPMFGPPGHAYVYLIYGLHDMLNVVTGPEGEPSAVLLRAMTPVRGEAQMIAHRGGRRGRVLSDGPGKLAQAMNVSVSELNRHDLCLGERLWLAPGEPVPDARVTAGPRIGIDYAEPQDRDAPWRFIIAR</sequence>
<dbReference type="EMBL" id="FOPY01000018">
    <property type="protein sequence ID" value="SFI10684.1"/>
    <property type="molecule type" value="Genomic_DNA"/>
</dbReference>
<dbReference type="HAMAP" id="MF_00527">
    <property type="entry name" value="3MGH"/>
    <property type="match status" value="1"/>
</dbReference>
<keyword evidence="4 5" id="KW-0234">DNA repair</keyword>
<evidence type="ECO:0000256" key="4">
    <source>
        <dbReference type="ARBA" id="ARBA00023204"/>
    </source>
</evidence>
<dbReference type="RefSeq" id="WP_092849703.1">
    <property type="nucleotide sequence ID" value="NZ_FOPY01000018.1"/>
</dbReference>
<gene>
    <name evidence="6" type="ORF">SAMN04487959_11848</name>
</gene>
<dbReference type="GO" id="GO:0003905">
    <property type="term" value="F:alkylbase DNA N-glycosylase activity"/>
    <property type="evidence" value="ECO:0007669"/>
    <property type="project" value="InterPro"/>
</dbReference>
<dbReference type="CDD" id="cd00540">
    <property type="entry name" value="AAG"/>
    <property type="match status" value="1"/>
</dbReference>
<reference evidence="6 7" key="1">
    <citation type="submission" date="2016-10" db="EMBL/GenBank/DDBJ databases">
        <authorList>
            <person name="de Groot N.N."/>
        </authorList>
    </citation>
    <scope>NUCLEOTIDE SEQUENCE [LARGE SCALE GENOMIC DNA]</scope>
    <source>
        <strain evidence="6 7">CGMCC 1.6848</strain>
    </source>
</reference>
<evidence type="ECO:0000313" key="7">
    <source>
        <dbReference type="Proteomes" id="UP000199040"/>
    </source>
</evidence>
<dbReference type="EC" id="3.2.2.-" evidence="5"/>
<dbReference type="PANTHER" id="PTHR10429">
    <property type="entry name" value="DNA-3-METHYLADENINE GLYCOSYLASE"/>
    <property type="match status" value="1"/>
</dbReference>
<dbReference type="Proteomes" id="UP000199040">
    <property type="component" value="Unassembled WGS sequence"/>
</dbReference>
<dbReference type="InterPro" id="IPR003180">
    <property type="entry name" value="MPG"/>
</dbReference>
<dbReference type="GO" id="GO:0006284">
    <property type="term" value="P:base-excision repair"/>
    <property type="evidence" value="ECO:0007669"/>
    <property type="project" value="InterPro"/>
</dbReference>
<keyword evidence="3 5" id="KW-0378">Hydrolase</keyword>
<protein>
    <recommendedName>
        <fullName evidence="5">Putative 3-methyladenine DNA glycosylase</fullName>
        <ecNumber evidence="5">3.2.2.-</ecNumber>
    </recommendedName>
</protein>
<evidence type="ECO:0000256" key="3">
    <source>
        <dbReference type="ARBA" id="ARBA00022801"/>
    </source>
</evidence>
<dbReference type="FunFam" id="3.10.300.10:FF:000001">
    <property type="entry name" value="Putative 3-methyladenine DNA glycosylase"/>
    <property type="match status" value="1"/>
</dbReference>
<evidence type="ECO:0000313" key="6">
    <source>
        <dbReference type="EMBL" id="SFI10684.1"/>
    </source>
</evidence>
<dbReference type="NCBIfam" id="TIGR00567">
    <property type="entry name" value="3mg"/>
    <property type="match status" value="1"/>
</dbReference>